<evidence type="ECO:0000313" key="2">
    <source>
        <dbReference type="Proteomes" id="UP001138709"/>
    </source>
</evidence>
<reference evidence="1" key="1">
    <citation type="submission" date="2020-01" db="EMBL/GenBank/DDBJ databases">
        <authorList>
            <person name="Rat A."/>
        </authorList>
    </citation>
    <scope>NUCLEOTIDE SEQUENCE</scope>
    <source>
        <strain evidence="1">LMG 31228</strain>
    </source>
</reference>
<sequence>MDRAQAIAAIRFTMGRRPSDPAPADPAAWLDSQLAPGLPGPALPDGVPADLPAIFAAAAEDNQTSRAGMGRPHQRRILRGEADAAIGFAIASPDGFRERLVAFWANHFTVARGKVPYTVGHFVREAIRPHVTGRFDDMLVAVVRHPAMLAYLDNQGSIGPNSRAGQRMSRGLNENLAREILELHTVTPAAGYTQADVTAFAKVLTGWSVAPLREPFGFIFREAAHEPGPKTVMGRSWPEGQEGGLQLLAWLGRHEATHRHLATKLVRHFVADDPPPEAIAAIFGVLRDSGGDLGAASRALVRLPQAWATPLAKLRSPFDYVVAVLRAVEAPPEAAERAFGTLQLLGQPLWAARAPNGWPDVASEWAAPEALLRRVEWASGISARGAGRDAADLAEAVLGPLCRPETLRAAARAGSAREALTLVLTSPEFHRR</sequence>
<reference evidence="1" key="2">
    <citation type="journal article" date="2021" name="Syst. Appl. Microbiol.">
        <title>Roseomonas hellenica sp. nov., isolated from roots of wild-growing Alkanna tinctoria.</title>
        <authorList>
            <person name="Rat A."/>
            <person name="Naranjo H.D."/>
            <person name="Lebbe L."/>
            <person name="Cnockaert M."/>
            <person name="Krigas N."/>
            <person name="Grigoriadou K."/>
            <person name="Maloupa E."/>
            <person name="Willems A."/>
        </authorList>
    </citation>
    <scope>NUCLEOTIDE SEQUENCE</scope>
    <source>
        <strain evidence="1">LMG 31228</strain>
    </source>
</reference>
<dbReference type="Pfam" id="PF08811">
    <property type="entry name" value="DUF1800"/>
    <property type="match status" value="1"/>
</dbReference>
<gene>
    <name evidence="1" type="ORF">GXW74_22685</name>
</gene>
<accession>A0A9X9XHX4</accession>
<dbReference type="EMBL" id="JAAEDL010000030">
    <property type="protein sequence ID" value="MBR0683310.1"/>
    <property type="molecule type" value="Genomic_DNA"/>
</dbReference>
<keyword evidence="2" id="KW-1185">Reference proteome</keyword>
<proteinExistence type="predicted"/>
<comment type="caution">
    <text evidence="1">The sequence shown here is derived from an EMBL/GenBank/DDBJ whole genome shotgun (WGS) entry which is preliminary data.</text>
</comment>
<dbReference type="RefSeq" id="WP_211848884.1">
    <property type="nucleotide sequence ID" value="NZ_JAAEDL010000030.1"/>
</dbReference>
<name>A0A9X9XHX4_9PROT</name>
<dbReference type="AlphaFoldDB" id="A0A9X9XHX4"/>
<organism evidence="1 2">
    <name type="scientific">Neoroseomonas eburnea</name>
    <dbReference type="NCBI Taxonomy" id="1346889"/>
    <lineage>
        <taxon>Bacteria</taxon>
        <taxon>Pseudomonadati</taxon>
        <taxon>Pseudomonadota</taxon>
        <taxon>Alphaproteobacteria</taxon>
        <taxon>Acetobacterales</taxon>
        <taxon>Acetobacteraceae</taxon>
        <taxon>Neoroseomonas</taxon>
    </lineage>
</organism>
<evidence type="ECO:0000313" key="1">
    <source>
        <dbReference type="EMBL" id="MBR0683310.1"/>
    </source>
</evidence>
<dbReference type="Proteomes" id="UP001138709">
    <property type="component" value="Unassembled WGS sequence"/>
</dbReference>
<dbReference type="InterPro" id="IPR014917">
    <property type="entry name" value="DUF1800"/>
</dbReference>
<protein>
    <submittedName>
        <fullName evidence="1">DUF1800 domain-containing protein</fullName>
    </submittedName>
</protein>